<dbReference type="AlphaFoldDB" id="A0A421D5S7"/>
<dbReference type="Gene3D" id="2.60.120.620">
    <property type="entry name" value="q2cbj1_9rhob like domain"/>
    <property type="match status" value="1"/>
</dbReference>
<evidence type="ECO:0000313" key="7">
    <source>
        <dbReference type="EMBL" id="RLL97471.1"/>
    </source>
</evidence>
<dbReference type="Pfam" id="PF05721">
    <property type="entry name" value="PhyH"/>
    <property type="match status" value="1"/>
</dbReference>
<dbReference type="GO" id="GO:0071949">
    <property type="term" value="F:FAD binding"/>
    <property type="evidence" value="ECO:0007669"/>
    <property type="project" value="InterPro"/>
</dbReference>
<dbReference type="Pfam" id="PF01565">
    <property type="entry name" value="FAD_binding_4"/>
    <property type="match status" value="1"/>
</dbReference>
<comment type="caution">
    <text evidence="7">The sequence shown here is derived from an EMBL/GenBank/DDBJ whole genome shotgun (WGS) entry which is preliminary data.</text>
</comment>
<dbReference type="PANTHER" id="PTHR42973">
    <property type="entry name" value="BINDING OXIDOREDUCTASE, PUTATIVE (AFU_ORTHOLOGUE AFUA_1G17690)-RELATED"/>
    <property type="match status" value="1"/>
</dbReference>
<dbReference type="PANTHER" id="PTHR42973:SF39">
    <property type="entry name" value="FAD-BINDING PCMH-TYPE DOMAIN-CONTAINING PROTEIN"/>
    <property type="match status" value="1"/>
</dbReference>
<evidence type="ECO:0000313" key="8">
    <source>
        <dbReference type="Proteomes" id="UP000215289"/>
    </source>
</evidence>
<gene>
    <name evidence="7" type="ORF">CFD26_105852</name>
</gene>
<dbReference type="Proteomes" id="UP000215289">
    <property type="component" value="Unassembled WGS sequence"/>
</dbReference>
<dbReference type="InterPro" id="IPR006094">
    <property type="entry name" value="Oxid_FAD_bind_N"/>
</dbReference>
<sequence length="837" mass="91113">MTISHGENAHDSGLPSLDAEAYASEQALVDDIIQSMEVSGACIIRNLIKKHVVGKMIQEISPYIEDLGKCCFYDKRTSVIPGLVGKSETFATEVVDHDVWVKVRTHFLTHRFGPYWAGDQQVEHYSSPQLGSSASLRVGPGAQAQSLHRDDSIHHGWNGPATKYEVGRDVCCGFFTACTKTHRNNGATRVVPGSHLWDFAKPPPTDGAGVVDAELDPGDCLMIVGSVYHGHGENTTTDEYRLLTSCGAPGDGCWPQQANWQRLNGTIGGNLMSLRPAGSVCFGTNHSVAECEDMVENFRNTSWRVQNPASLQVVNWENWRHGKQSCYRPPDGKVSKCDQGRVAVFSAYVHSVRQVQEVVKFATANDLRLTIRNTGHDLAGRSSAPHSLQIHTAGLKEVHFTESFHPITPFGQEAESQGPAVTIGAGVLTGELYSAAAERGHTVVGGSCSTVGIAGGWMQGGGYGILSPTQGLGVDNVLEFSMVTAEGAYVTANPFQNEDLFWAVRGGGGGTFGVVTSVTFRTLPDVTATVAKLNVVSPNGTDDRFWSAVKQHISILPSLIDRGIAVQTFAIPVFPPGGSLLAIEVYLINQTDGTGFAIVQEHYHLLQKLGLDVTYSEEHFDQLSRYLALPKGLDQAGVGIMTASRLMSRDLMVSSGAPAKIAHMLSELHLQPGDVISLEGMLGGQVIANANRADSALHPDWRSALLSLTIGRALPVEPDWESYQKVEDELRHRQLPLLESVDNPRTSGYLGIPFPYESNPAQTFWGRNYDQLLEIKRRWDPKDLFITRLGVGSEQWDDEGICRIRPRSASLSTLLSATMSWLRRLLSSSLSTFASWN</sequence>
<dbReference type="InterPro" id="IPR036318">
    <property type="entry name" value="FAD-bd_PCMH-like_sf"/>
</dbReference>
<dbReference type="PROSITE" id="PS51387">
    <property type="entry name" value="FAD_PCMH"/>
    <property type="match status" value="1"/>
</dbReference>
<dbReference type="InterPro" id="IPR050416">
    <property type="entry name" value="FAD-linked_Oxidoreductase"/>
</dbReference>
<dbReference type="InterPro" id="IPR008775">
    <property type="entry name" value="Phytyl_CoA_dOase-like"/>
</dbReference>
<dbReference type="Pfam" id="PF08031">
    <property type="entry name" value="BBE"/>
    <property type="match status" value="1"/>
</dbReference>
<protein>
    <recommendedName>
        <fullName evidence="6">FAD-binding PCMH-type domain-containing protein</fullName>
    </recommendedName>
</protein>
<comment type="cofactor">
    <cofactor evidence="1">
        <name>FAD</name>
        <dbReference type="ChEBI" id="CHEBI:57692"/>
    </cofactor>
</comment>
<dbReference type="STRING" id="1245748.A0A421D5S7"/>
<comment type="similarity">
    <text evidence="2">Belongs to the oxygen-dependent FAD-linked oxidoreductase family.</text>
</comment>
<proteinExistence type="inferred from homology"/>
<keyword evidence="5" id="KW-0560">Oxidoreductase</keyword>
<dbReference type="InterPro" id="IPR012951">
    <property type="entry name" value="BBE"/>
</dbReference>
<evidence type="ECO:0000256" key="2">
    <source>
        <dbReference type="ARBA" id="ARBA00005466"/>
    </source>
</evidence>
<dbReference type="GO" id="GO:0016491">
    <property type="term" value="F:oxidoreductase activity"/>
    <property type="evidence" value="ECO:0007669"/>
    <property type="project" value="UniProtKB-KW"/>
</dbReference>
<dbReference type="EMBL" id="NIDN02000077">
    <property type="protein sequence ID" value="RLL97471.1"/>
    <property type="molecule type" value="Genomic_DNA"/>
</dbReference>
<keyword evidence="8" id="KW-1185">Reference proteome</keyword>
<evidence type="ECO:0000256" key="3">
    <source>
        <dbReference type="ARBA" id="ARBA00022630"/>
    </source>
</evidence>
<keyword evidence="4" id="KW-0274">FAD</keyword>
<dbReference type="InterPro" id="IPR016166">
    <property type="entry name" value="FAD-bd_PCMH"/>
</dbReference>
<dbReference type="Gene3D" id="3.30.465.10">
    <property type="match status" value="1"/>
</dbReference>
<feature type="domain" description="FAD-binding PCMH-type" evidence="6">
    <location>
        <begin position="337"/>
        <end position="525"/>
    </location>
</feature>
<organism evidence="7 8">
    <name type="scientific">Aspergillus turcosus</name>
    <dbReference type="NCBI Taxonomy" id="1245748"/>
    <lineage>
        <taxon>Eukaryota</taxon>
        <taxon>Fungi</taxon>
        <taxon>Dikarya</taxon>
        <taxon>Ascomycota</taxon>
        <taxon>Pezizomycotina</taxon>
        <taxon>Eurotiomycetes</taxon>
        <taxon>Eurotiomycetidae</taxon>
        <taxon>Eurotiales</taxon>
        <taxon>Aspergillaceae</taxon>
        <taxon>Aspergillus</taxon>
        <taxon>Aspergillus subgen. Fumigati</taxon>
    </lineage>
</organism>
<dbReference type="Gene3D" id="3.40.462.20">
    <property type="match status" value="1"/>
</dbReference>
<accession>A0A421D5S7</accession>
<evidence type="ECO:0000256" key="1">
    <source>
        <dbReference type="ARBA" id="ARBA00001974"/>
    </source>
</evidence>
<keyword evidence="3" id="KW-0285">Flavoprotein</keyword>
<name>A0A421D5S7_9EURO</name>
<evidence type="ECO:0000256" key="5">
    <source>
        <dbReference type="ARBA" id="ARBA00023002"/>
    </source>
</evidence>
<evidence type="ECO:0000259" key="6">
    <source>
        <dbReference type="PROSITE" id="PS51387"/>
    </source>
</evidence>
<dbReference type="SUPFAM" id="SSF51197">
    <property type="entry name" value="Clavaminate synthase-like"/>
    <property type="match status" value="1"/>
</dbReference>
<dbReference type="OrthoDB" id="9983560at2759"/>
<dbReference type="InterPro" id="IPR016169">
    <property type="entry name" value="FAD-bd_PCMH_sub2"/>
</dbReference>
<reference evidence="7 8" key="1">
    <citation type="submission" date="2018-08" db="EMBL/GenBank/DDBJ databases">
        <title>Draft genome sequences of two Aspergillus turcosus clinical strains isolated from bronchoalveolar lavage fluid: one azole-susceptible and the other azole-resistant.</title>
        <authorList>
            <person name="Parent-Michaud M."/>
            <person name="Dufresne P.J."/>
            <person name="Fournier E."/>
            <person name="Martineau C."/>
            <person name="Moreira S."/>
            <person name="Perkins V."/>
            <person name="De Repentigny L."/>
            <person name="Dufresne S.F."/>
        </authorList>
    </citation>
    <scope>NUCLEOTIDE SEQUENCE [LARGE SCALE GENOMIC DNA]</scope>
    <source>
        <strain evidence="7">HMR AF 1038</strain>
    </source>
</reference>
<dbReference type="SUPFAM" id="SSF56176">
    <property type="entry name" value="FAD-binding/transporter-associated domain-like"/>
    <property type="match status" value="1"/>
</dbReference>
<evidence type="ECO:0000256" key="4">
    <source>
        <dbReference type="ARBA" id="ARBA00022827"/>
    </source>
</evidence>